<dbReference type="OrthoDB" id="9805070at2"/>
<dbReference type="STRING" id="319970.RV00_GL001525"/>
<dbReference type="SUPFAM" id="SSF54001">
    <property type="entry name" value="Cysteine proteinases"/>
    <property type="match status" value="1"/>
</dbReference>
<evidence type="ECO:0000313" key="2">
    <source>
        <dbReference type="EMBL" id="OJG33090.1"/>
    </source>
</evidence>
<accession>A0A1L8SLZ1</accession>
<keyword evidence="3" id="KW-1185">Reference proteome</keyword>
<dbReference type="PROSITE" id="PS50911">
    <property type="entry name" value="CHAP"/>
    <property type="match status" value="1"/>
</dbReference>
<proteinExistence type="predicted"/>
<name>A0A1L8SLZ1_9ENTE</name>
<dbReference type="AlphaFoldDB" id="A0A1L8SLZ1"/>
<dbReference type="Proteomes" id="UP000183700">
    <property type="component" value="Unassembled WGS sequence"/>
</dbReference>
<feature type="domain" description="Peptidase C51" evidence="1">
    <location>
        <begin position="34"/>
        <end position="159"/>
    </location>
</feature>
<dbReference type="InterPro" id="IPR007921">
    <property type="entry name" value="CHAP_dom"/>
</dbReference>
<dbReference type="EMBL" id="JXKM01000023">
    <property type="protein sequence ID" value="OJG33090.1"/>
    <property type="molecule type" value="Genomic_DNA"/>
</dbReference>
<organism evidence="2 3">
    <name type="scientific">Enterococcus devriesei</name>
    <dbReference type="NCBI Taxonomy" id="319970"/>
    <lineage>
        <taxon>Bacteria</taxon>
        <taxon>Bacillati</taxon>
        <taxon>Bacillota</taxon>
        <taxon>Bacilli</taxon>
        <taxon>Lactobacillales</taxon>
        <taxon>Enterococcaceae</taxon>
        <taxon>Enterococcus</taxon>
    </lineage>
</organism>
<evidence type="ECO:0000313" key="3">
    <source>
        <dbReference type="Proteomes" id="UP000183700"/>
    </source>
</evidence>
<protein>
    <submittedName>
        <fullName evidence="2">Peptidase M23B</fullName>
    </submittedName>
</protein>
<comment type="caution">
    <text evidence="2">The sequence shown here is derived from an EMBL/GenBank/DDBJ whole genome shotgun (WGS) entry which is preliminary data.</text>
</comment>
<sequence length="159" mass="17995">MLKKLITCTLLSSIALTGVNMLEYSPKIDQNHIAQAAEIDKYPRPIKKQQPNYHTKNNCTWYVHNKRNQTKRYLPSSFTDAKNWLNEAKRAGFATGKKPIAGSILQTSKGGGGYGHVAFVEKVNKNGSIKISEYNYNVRLGYGTRTLTKKQAAQYNYIY</sequence>
<evidence type="ECO:0000259" key="1">
    <source>
        <dbReference type="PROSITE" id="PS50911"/>
    </source>
</evidence>
<dbReference type="Gene3D" id="3.90.1720.10">
    <property type="entry name" value="endopeptidase domain like (from Nostoc punctiforme)"/>
    <property type="match status" value="1"/>
</dbReference>
<reference evidence="2 3" key="1">
    <citation type="submission" date="2014-12" db="EMBL/GenBank/DDBJ databases">
        <title>Draft genome sequences of 29 type strains of Enterococci.</title>
        <authorList>
            <person name="Zhong Z."/>
            <person name="Sun Z."/>
            <person name="Liu W."/>
            <person name="Zhang W."/>
            <person name="Zhang H."/>
        </authorList>
    </citation>
    <scope>NUCLEOTIDE SEQUENCE [LARGE SCALE GENOMIC DNA]</scope>
    <source>
        <strain evidence="2 3">DSM 22802</strain>
    </source>
</reference>
<dbReference type="RefSeq" id="WP_020360136.1">
    <property type="nucleotide sequence ID" value="NZ_JXKM01000023.1"/>
</dbReference>
<gene>
    <name evidence="2" type="ORF">RV00_GL001525</name>
</gene>
<dbReference type="Pfam" id="PF05257">
    <property type="entry name" value="CHAP"/>
    <property type="match status" value="1"/>
</dbReference>
<dbReference type="InterPro" id="IPR038765">
    <property type="entry name" value="Papain-like_cys_pep_sf"/>
</dbReference>